<sequence>MHIIYGMDYLAPDNLSRLSKRKTSKKERHALMESALGMEGIERFVRMEPVERVHECVLATLALESEPVDPRL</sequence>
<reference evidence="2 3" key="1">
    <citation type="submission" date="2018-06" db="EMBL/GenBank/DDBJ databases">
        <title>Freshwater and sediment microbial communities from various areas in North America, analyzing microbe dynamics in response to fracking.</title>
        <authorList>
            <person name="Lamendella R."/>
        </authorList>
    </citation>
    <scope>NUCLEOTIDE SEQUENCE [LARGE SCALE GENOMIC DNA]</scope>
    <source>
        <strain evidence="2 3">NG-13</strain>
    </source>
</reference>
<protein>
    <submittedName>
        <fullName evidence="2">PNKP (Polynucleotide 5'-kinase/3'-phosphatase) family adenylyltransferase-like protein</fullName>
    </submittedName>
</protein>
<organism evidence="2 3">
    <name type="scientific">Paenibacillus pabuli</name>
    <dbReference type="NCBI Taxonomy" id="1472"/>
    <lineage>
        <taxon>Bacteria</taxon>
        <taxon>Bacillati</taxon>
        <taxon>Bacillota</taxon>
        <taxon>Bacilli</taxon>
        <taxon>Bacillales</taxon>
        <taxon>Paenibacillaceae</taxon>
        <taxon>Paenibacillus</taxon>
    </lineage>
</organism>
<evidence type="ECO:0000313" key="3">
    <source>
        <dbReference type="Proteomes" id="UP000248827"/>
    </source>
</evidence>
<evidence type="ECO:0000313" key="2">
    <source>
        <dbReference type="EMBL" id="RAI92509.1"/>
    </source>
</evidence>
<dbReference type="Pfam" id="PF16542">
    <property type="entry name" value="PNKP_ligase"/>
    <property type="match status" value="1"/>
</dbReference>
<feature type="domain" description="Polynucleotide kinase-phosphatase ligase" evidence="1">
    <location>
        <begin position="2"/>
        <end position="67"/>
    </location>
</feature>
<comment type="caution">
    <text evidence="2">The sequence shown here is derived from an EMBL/GenBank/DDBJ whole genome shotgun (WGS) entry which is preliminary data.</text>
</comment>
<dbReference type="EMBL" id="QLLI01000010">
    <property type="protein sequence ID" value="RAI92509.1"/>
    <property type="molecule type" value="Genomic_DNA"/>
</dbReference>
<dbReference type="Gene3D" id="3.30.470.30">
    <property type="entry name" value="DNA ligase/mRNA capping enzyme"/>
    <property type="match status" value="1"/>
</dbReference>
<dbReference type="InterPro" id="IPR032380">
    <property type="entry name" value="PNKP_ligase_dom"/>
</dbReference>
<gene>
    <name evidence="2" type="ORF">DET54_110217</name>
</gene>
<evidence type="ECO:0000259" key="1">
    <source>
        <dbReference type="Pfam" id="PF16542"/>
    </source>
</evidence>
<accession>A0ABX9BHF5</accession>
<keyword evidence="3" id="KW-1185">Reference proteome</keyword>
<proteinExistence type="predicted"/>
<name>A0ABX9BHF5_9BACL</name>
<dbReference type="Proteomes" id="UP000248827">
    <property type="component" value="Unassembled WGS sequence"/>
</dbReference>